<evidence type="ECO:0000259" key="9">
    <source>
        <dbReference type="PROSITE" id="PS50222"/>
    </source>
</evidence>
<keyword evidence="3 6" id="KW-0863">Zinc-finger</keyword>
<feature type="region of interest" description="Disordered" evidence="7">
    <location>
        <begin position="555"/>
        <end position="577"/>
    </location>
</feature>
<feature type="domain" description="EF-hand" evidence="9">
    <location>
        <begin position="283"/>
        <end position="318"/>
    </location>
</feature>
<dbReference type="CDD" id="cd02340">
    <property type="entry name" value="ZZ_NBR1_like"/>
    <property type="match status" value="1"/>
</dbReference>
<feature type="compositionally biased region" description="Low complexity" evidence="7">
    <location>
        <begin position="40"/>
        <end position="55"/>
    </location>
</feature>
<dbReference type="InterPro" id="IPR043145">
    <property type="entry name" value="Znf_ZZ_sf"/>
</dbReference>
<feature type="compositionally biased region" description="Basic residues" evidence="7">
    <location>
        <begin position="487"/>
        <end position="496"/>
    </location>
</feature>
<keyword evidence="2" id="KW-0677">Repeat</keyword>
<dbReference type="CDD" id="cd00051">
    <property type="entry name" value="EFh"/>
    <property type="match status" value="2"/>
</dbReference>
<dbReference type="Gene3D" id="1.10.238.10">
    <property type="entry name" value="EF-hand"/>
    <property type="match status" value="1"/>
</dbReference>
<dbReference type="SMART" id="SM00054">
    <property type="entry name" value="EFh"/>
    <property type="match status" value="3"/>
</dbReference>
<evidence type="ECO:0000256" key="7">
    <source>
        <dbReference type="SAM" id="MobiDB-lite"/>
    </source>
</evidence>
<organism evidence="10 11">
    <name type="scientific">Catenaria anguillulae PL171</name>
    <dbReference type="NCBI Taxonomy" id="765915"/>
    <lineage>
        <taxon>Eukaryota</taxon>
        <taxon>Fungi</taxon>
        <taxon>Fungi incertae sedis</taxon>
        <taxon>Blastocladiomycota</taxon>
        <taxon>Blastocladiomycetes</taxon>
        <taxon>Blastocladiales</taxon>
        <taxon>Catenariaceae</taxon>
        <taxon>Catenaria</taxon>
    </lineage>
</organism>
<evidence type="ECO:0000313" key="10">
    <source>
        <dbReference type="EMBL" id="ORZ33782.1"/>
    </source>
</evidence>
<dbReference type="PANTHER" id="PTHR23056">
    <property type="entry name" value="CALCINEURIN B"/>
    <property type="match status" value="1"/>
</dbReference>
<name>A0A1Y2HL06_9FUNG</name>
<dbReference type="PRINTS" id="PR00450">
    <property type="entry name" value="RECOVERIN"/>
</dbReference>
<evidence type="ECO:0000256" key="5">
    <source>
        <dbReference type="ARBA" id="ARBA00022837"/>
    </source>
</evidence>
<dbReference type="InterPro" id="IPR045198">
    <property type="entry name" value="CNBL1-10"/>
</dbReference>
<evidence type="ECO:0000259" key="8">
    <source>
        <dbReference type="PROSITE" id="PS50135"/>
    </source>
</evidence>
<dbReference type="InterPro" id="IPR018247">
    <property type="entry name" value="EF_Hand_1_Ca_BS"/>
</dbReference>
<dbReference type="OrthoDB" id="2122982at2759"/>
<evidence type="ECO:0000256" key="1">
    <source>
        <dbReference type="ARBA" id="ARBA00022723"/>
    </source>
</evidence>
<keyword evidence="11" id="KW-1185">Reference proteome</keyword>
<dbReference type="AlphaFoldDB" id="A0A1Y2HL06"/>
<feature type="region of interest" description="Disordered" evidence="7">
    <location>
        <begin position="40"/>
        <end position="72"/>
    </location>
</feature>
<dbReference type="Pfam" id="PF00569">
    <property type="entry name" value="ZZ"/>
    <property type="match status" value="1"/>
</dbReference>
<dbReference type="SUPFAM" id="SSF47473">
    <property type="entry name" value="EF-hand"/>
    <property type="match status" value="1"/>
</dbReference>
<evidence type="ECO:0000313" key="11">
    <source>
        <dbReference type="Proteomes" id="UP000193411"/>
    </source>
</evidence>
<dbReference type="InterPro" id="IPR000433">
    <property type="entry name" value="Znf_ZZ"/>
</dbReference>
<dbReference type="GO" id="GO:0019722">
    <property type="term" value="P:calcium-mediated signaling"/>
    <property type="evidence" value="ECO:0007669"/>
    <property type="project" value="InterPro"/>
</dbReference>
<dbReference type="GO" id="GO:0019900">
    <property type="term" value="F:kinase binding"/>
    <property type="evidence" value="ECO:0007669"/>
    <property type="project" value="InterPro"/>
</dbReference>
<dbReference type="PROSITE" id="PS00018">
    <property type="entry name" value="EF_HAND_1"/>
    <property type="match status" value="2"/>
</dbReference>
<feature type="compositionally biased region" description="Low complexity" evidence="7">
    <location>
        <begin position="501"/>
        <end position="519"/>
    </location>
</feature>
<dbReference type="SMART" id="SM00291">
    <property type="entry name" value="ZnF_ZZ"/>
    <property type="match status" value="1"/>
</dbReference>
<dbReference type="Pfam" id="PF13405">
    <property type="entry name" value="EF-hand_6"/>
    <property type="match status" value="1"/>
</dbReference>
<dbReference type="InterPro" id="IPR002048">
    <property type="entry name" value="EF_hand_dom"/>
</dbReference>
<dbReference type="PROSITE" id="PS50135">
    <property type="entry name" value="ZF_ZZ_2"/>
    <property type="match status" value="1"/>
</dbReference>
<dbReference type="STRING" id="765915.A0A1Y2HL06"/>
<dbReference type="Gene3D" id="3.30.60.90">
    <property type="match status" value="1"/>
</dbReference>
<keyword evidence="4" id="KW-0862">Zinc</keyword>
<feature type="region of interest" description="Disordered" evidence="7">
    <location>
        <begin position="357"/>
        <end position="519"/>
    </location>
</feature>
<dbReference type="GO" id="GO:0008270">
    <property type="term" value="F:zinc ion binding"/>
    <property type="evidence" value="ECO:0007669"/>
    <property type="project" value="UniProtKB-KW"/>
</dbReference>
<dbReference type="Pfam" id="PF00036">
    <property type="entry name" value="EF-hand_1"/>
    <property type="match status" value="1"/>
</dbReference>
<evidence type="ECO:0000256" key="6">
    <source>
        <dbReference type="PROSITE-ProRule" id="PRU00228"/>
    </source>
</evidence>
<comment type="caution">
    <text evidence="10">The sequence shown here is derived from an EMBL/GenBank/DDBJ whole genome shotgun (WGS) entry which is preliminary data.</text>
</comment>
<dbReference type="Proteomes" id="UP000193411">
    <property type="component" value="Unassembled WGS sequence"/>
</dbReference>
<evidence type="ECO:0000256" key="3">
    <source>
        <dbReference type="ARBA" id="ARBA00022771"/>
    </source>
</evidence>
<dbReference type="PROSITE" id="PS50222">
    <property type="entry name" value="EF_HAND_2"/>
    <property type="match status" value="2"/>
</dbReference>
<dbReference type="EMBL" id="MCFL01000033">
    <property type="protein sequence ID" value="ORZ33782.1"/>
    <property type="molecule type" value="Genomic_DNA"/>
</dbReference>
<dbReference type="SUPFAM" id="SSF57850">
    <property type="entry name" value="RING/U-box"/>
    <property type="match status" value="1"/>
</dbReference>
<accession>A0A1Y2HL06</accession>
<feature type="domain" description="ZZ-type" evidence="8">
    <location>
        <begin position="120"/>
        <end position="172"/>
    </location>
</feature>
<evidence type="ECO:0000256" key="2">
    <source>
        <dbReference type="ARBA" id="ARBA00022737"/>
    </source>
</evidence>
<keyword evidence="1" id="KW-0479">Metal-binding</keyword>
<evidence type="ECO:0000256" key="4">
    <source>
        <dbReference type="ARBA" id="ARBA00022833"/>
    </source>
</evidence>
<feature type="compositionally biased region" description="Gly residues" evidence="7">
    <location>
        <begin position="455"/>
        <end position="464"/>
    </location>
</feature>
<dbReference type="PROSITE" id="PS01357">
    <property type="entry name" value="ZF_ZZ_1"/>
    <property type="match status" value="1"/>
</dbReference>
<feature type="compositionally biased region" description="Low complexity" evidence="7">
    <location>
        <begin position="357"/>
        <end position="368"/>
    </location>
</feature>
<feature type="compositionally biased region" description="Polar residues" evidence="7">
    <location>
        <begin position="407"/>
        <end position="419"/>
    </location>
</feature>
<dbReference type="InterPro" id="IPR011992">
    <property type="entry name" value="EF-hand-dom_pair"/>
</dbReference>
<feature type="compositionally biased region" description="Low complexity" evidence="7">
    <location>
        <begin position="382"/>
        <end position="395"/>
    </location>
</feature>
<dbReference type="PANTHER" id="PTHR23056:SF110">
    <property type="entry name" value="CALMODULIN"/>
    <property type="match status" value="1"/>
</dbReference>
<sequence>MSSGGPGSSSSSATSLLLPILISAAAGAAISSAAWLFSSTPPSVRSASTTTTATAMPPPPEPTSSTSLATRDSVDNSSAAAAVLGSTDSAMAARPAESQNLLNLLYSIAEDQARKEGYVHRGITCNHCGSSPIRGTRFKCSNCVDFDVCENCEAQEVHNKTHVFLKIRIPIPPLANPRTALLNPFYPGNRHGTTSTSLDTLQTLQRTTHFDQLELEALDDQFRALATSDRGIPRSVYDQSLGPLGLEKNLITDRIFAFFDADHDGFISFTEFIHGLSVLCKGTLDEKIVAAFHGYDLDGDGKITRQELHAMFKAYFHLSMELVRDVVKAMEEEMMATFDEDANKPVSAAFTAPIPANAQGQQGQQANQGSGGGGSGGGGSQRPGSSRGGQRPSGGWQKGDDPDALMSGTSPSSFTSPVHASSSSAMATNAPAASSSSSGRLLGPGHQIADDAGFLSGGEDGGGQSVPATPIGSGFQWGASTSAGSSSHHHHAHHHHDRDPLSATSAHPPSSSAFLQTHRASSSVSHALAAAARRANSMAVASGAAGRHMSLDVGSPLGGAHGAHDIMSPGGPGAGGDRLQPIMEQMSQEAITEMVDKTFAAMDVEGKGWAEFEDFKRHVEMDPTIVNWFETLSSIF</sequence>
<reference evidence="10 11" key="1">
    <citation type="submission" date="2016-07" db="EMBL/GenBank/DDBJ databases">
        <title>Pervasive Adenine N6-methylation of Active Genes in Fungi.</title>
        <authorList>
            <consortium name="DOE Joint Genome Institute"/>
            <person name="Mondo S.J."/>
            <person name="Dannebaum R.O."/>
            <person name="Kuo R.C."/>
            <person name="Labutti K."/>
            <person name="Haridas S."/>
            <person name="Kuo A."/>
            <person name="Salamov A."/>
            <person name="Ahrendt S.R."/>
            <person name="Lipzen A."/>
            <person name="Sullivan W."/>
            <person name="Andreopoulos W.B."/>
            <person name="Clum A."/>
            <person name="Lindquist E."/>
            <person name="Daum C."/>
            <person name="Ramamoorthy G.K."/>
            <person name="Gryganskyi A."/>
            <person name="Culley D."/>
            <person name="Magnuson J.K."/>
            <person name="James T.Y."/>
            <person name="O'Malley M.A."/>
            <person name="Stajich J.E."/>
            <person name="Spatafora J.W."/>
            <person name="Visel A."/>
            <person name="Grigoriev I.V."/>
        </authorList>
    </citation>
    <scope>NUCLEOTIDE SEQUENCE [LARGE SCALE GENOMIC DNA]</scope>
    <source>
        <strain evidence="10 11">PL171</strain>
    </source>
</reference>
<feature type="compositionally biased region" description="Low complexity" evidence="7">
    <location>
        <begin position="420"/>
        <end position="438"/>
    </location>
</feature>
<keyword evidence="5" id="KW-0106">Calcium</keyword>
<gene>
    <name evidence="10" type="ORF">BCR44DRAFT_1415683</name>
</gene>
<feature type="compositionally biased region" description="Gly residues" evidence="7">
    <location>
        <begin position="369"/>
        <end position="381"/>
    </location>
</feature>
<dbReference type="GO" id="GO:0005509">
    <property type="term" value="F:calcium ion binding"/>
    <property type="evidence" value="ECO:0007669"/>
    <property type="project" value="InterPro"/>
</dbReference>
<proteinExistence type="predicted"/>
<feature type="domain" description="EF-hand" evidence="9">
    <location>
        <begin position="247"/>
        <end position="282"/>
    </location>
</feature>
<protein>
    <submittedName>
        <fullName evidence="10">Uncharacterized protein</fullName>
    </submittedName>
</protein>